<dbReference type="PANTHER" id="PTHR31025">
    <property type="entry name" value="SI:CH211-196P9.1-RELATED"/>
    <property type="match status" value="1"/>
</dbReference>
<evidence type="ECO:0000313" key="2">
    <source>
        <dbReference type="Proteomes" id="UP000694580"/>
    </source>
</evidence>
<protein>
    <submittedName>
        <fullName evidence="1">Uncharacterized protein</fullName>
    </submittedName>
</protein>
<name>A0AAY4CZ87_9TELE</name>
<organism evidence="1 2">
    <name type="scientific">Denticeps clupeoides</name>
    <name type="common">denticle herring</name>
    <dbReference type="NCBI Taxonomy" id="299321"/>
    <lineage>
        <taxon>Eukaryota</taxon>
        <taxon>Metazoa</taxon>
        <taxon>Chordata</taxon>
        <taxon>Craniata</taxon>
        <taxon>Vertebrata</taxon>
        <taxon>Euteleostomi</taxon>
        <taxon>Actinopterygii</taxon>
        <taxon>Neopterygii</taxon>
        <taxon>Teleostei</taxon>
        <taxon>Clupei</taxon>
        <taxon>Clupeiformes</taxon>
        <taxon>Denticipitoidei</taxon>
        <taxon>Denticipitidae</taxon>
        <taxon>Denticeps</taxon>
    </lineage>
</organism>
<dbReference type="Proteomes" id="UP000694580">
    <property type="component" value="Chromosome 18"/>
</dbReference>
<dbReference type="Ensembl" id="ENSDCDT00010047693.1">
    <property type="protein sequence ID" value="ENSDCDP00010038094.1"/>
    <property type="gene ID" value="ENSDCDG00010024682.1"/>
</dbReference>
<reference evidence="1" key="2">
    <citation type="submission" date="2025-08" db="UniProtKB">
        <authorList>
            <consortium name="Ensembl"/>
        </authorList>
    </citation>
    <scope>IDENTIFICATION</scope>
</reference>
<dbReference type="AlphaFoldDB" id="A0AAY4CZ87"/>
<keyword evidence="2" id="KW-1185">Reference proteome</keyword>
<dbReference type="GeneTree" id="ENSGT00950000182912"/>
<evidence type="ECO:0000313" key="1">
    <source>
        <dbReference type="Ensembl" id="ENSDCDP00010038094.1"/>
    </source>
</evidence>
<proteinExistence type="predicted"/>
<accession>A0AAY4CZ87</accession>
<dbReference type="PANTHER" id="PTHR31025:SF19">
    <property type="entry name" value="SI:CH73-42K18.1-RELATED"/>
    <property type="match status" value="1"/>
</dbReference>
<sequence>MADQKMTLRVILSEADIRKVTLNRRPATVEELMSNIKESLELHYTFSIQYKDPEFNNELFNLSDIGDLPEKPTIQVIPVIELVPVPVSAPAESLDDSHNTADTEILSQSSQERQTQWPEQFDVPNFSFDVEYRLRQANLLYLRDGTLLKVTKDLKHEILERLAETMYGFTAYPNNAQFEKAALINMHPCLQEKGSTSCCSGWKNSLKYKMANYRSKRRQLGCRDVAVKAGKRGGHSSPGEPANKNIKKAKKGELNFLPNFPDGFDQTGLEDARKILVDEMQKRTPNGQLVKVKMDLTFALRRREVVETKPVFLEFNRIVGKNLKQEFYKSIDQHSRHLIEIFRFKRGNVGQLLTQLLQQTKTQEPTDIRATVLRGLPIVLGDNPTDFFKPCFDSADDHVFQDVDLGILLVEREGAVSPSPLHLNPASFKIVIEGEVVMESIKDLPKAICLLFGLTYALHLNYPKPMKNTFQFIQQVLLMVGHTDLKPRLQTLKNQLPI</sequence>
<reference evidence="1" key="3">
    <citation type="submission" date="2025-09" db="UniProtKB">
        <authorList>
            <consortium name="Ensembl"/>
        </authorList>
    </citation>
    <scope>IDENTIFICATION</scope>
</reference>
<reference evidence="1 2" key="1">
    <citation type="submission" date="2020-06" db="EMBL/GenBank/DDBJ databases">
        <authorList>
            <consortium name="Wellcome Sanger Institute Data Sharing"/>
        </authorList>
    </citation>
    <scope>NUCLEOTIDE SEQUENCE [LARGE SCALE GENOMIC DNA]</scope>
</reference>